<organism evidence="6 7">
    <name type="scientific">Parendozoicomonas callyspongiae</name>
    <dbReference type="NCBI Taxonomy" id="2942213"/>
    <lineage>
        <taxon>Bacteria</taxon>
        <taxon>Pseudomonadati</taxon>
        <taxon>Pseudomonadota</taxon>
        <taxon>Gammaproteobacteria</taxon>
        <taxon>Oceanospirillales</taxon>
        <taxon>Endozoicomonadaceae</taxon>
        <taxon>Parendozoicomonas</taxon>
    </lineage>
</organism>
<accession>A0ABT0PHC0</accession>
<evidence type="ECO:0000256" key="3">
    <source>
        <dbReference type="ARBA" id="ARBA00022448"/>
    </source>
</evidence>
<protein>
    <submittedName>
        <fullName evidence="6">ABC transporter substrate-binding protein</fullName>
    </submittedName>
</protein>
<keyword evidence="7" id="KW-1185">Reference proteome</keyword>
<dbReference type="Proteomes" id="UP001203338">
    <property type="component" value="Unassembled WGS sequence"/>
</dbReference>
<dbReference type="Gene3D" id="3.40.190.10">
    <property type="entry name" value="Periplasmic binding protein-like II"/>
    <property type="match status" value="2"/>
</dbReference>
<dbReference type="PANTHER" id="PTHR43649">
    <property type="entry name" value="ARABINOSE-BINDING PROTEIN-RELATED"/>
    <property type="match status" value="1"/>
</dbReference>
<dbReference type="RefSeq" id="WP_249700099.1">
    <property type="nucleotide sequence ID" value="NZ_JAMFLX010000016.1"/>
</dbReference>
<keyword evidence="4 5" id="KW-0732">Signal</keyword>
<comment type="similarity">
    <text evidence="2">Belongs to the bacterial solute-binding protein 1 family.</text>
</comment>
<reference evidence="6 7" key="1">
    <citation type="submission" date="2022-05" db="EMBL/GenBank/DDBJ databases">
        <authorList>
            <person name="Park J.-S."/>
        </authorList>
    </citation>
    <scope>NUCLEOTIDE SEQUENCE [LARGE SCALE GENOMIC DNA]</scope>
    <source>
        <strain evidence="6 7">2012CJ34-2</strain>
    </source>
</reference>
<dbReference type="InterPro" id="IPR050490">
    <property type="entry name" value="Bact_solute-bd_prot1"/>
</dbReference>
<comment type="subcellular location">
    <subcellularLocation>
        <location evidence="1">Periplasm</location>
    </subcellularLocation>
</comment>
<evidence type="ECO:0000256" key="2">
    <source>
        <dbReference type="ARBA" id="ARBA00008520"/>
    </source>
</evidence>
<comment type="caution">
    <text evidence="6">The sequence shown here is derived from an EMBL/GenBank/DDBJ whole genome shotgun (WGS) entry which is preliminary data.</text>
</comment>
<dbReference type="PANTHER" id="PTHR43649:SF34">
    <property type="entry name" value="ABC TRANSPORTER PERIPLASMIC-BINDING PROTEIN YCJN-RELATED"/>
    <property type="match status" value="1"/>
</dbReference>
<name>A0ABT0PHC0_9GAMM</name>
<dbReference type="Pfam" id="PF01547">
    <property type="entry name" value="SBP_bac_1"/>
    <property type="match status" value="1"/>
</dbReference>
<evidence type="ECO:0000256" key="1">
    <source>
        <dbReference type="ARBA" id="ARBA00004418"/>
    </source>
</evidence>
<sequence>MRKTLLCTAMAALGFSAFVSAAEITITCGNVGKEQQICKESVAEWEKKTGHSVNIVTPPTSATEQLALYQQILGSGSSDIDAFQIDVIWPGILGNHLIDLKPFTNGAEKEHFQAIVENNTFKGKLVAMPWFTDAGLLFYRKDLLDKYGYEVPETWEELSEIANKVQDAERSAGNKKMWGFVFQAKAYEGLTCDALEWIDSYGGGDVVNANGDITVNNDNTVKALEMAASWVGNITPQGVLNYMEEDARGVFQSGNAVFMRNWPYAWSLSQNDDSPIRGKVGVVALPKGGEGGKQTGTLGGWQMAVSKYSENPEVTADLVMWLTSKEEQKRRAIVGSYNPTIADLYDDPDVNKASPFMGQLKATFTNAVARPSRATGANYNKVSTAIFNATYEVLSGEQTAEASVAQLEKDLKRIKRRSW</sequence>
<evidence type="ECO:0000313" key="6">
    <source>
        <dbReference type="EMBL" id="MCL6270784.1"/>
    </source>
</evidence>
<evidence type="ECO:0000256" key="5">
    <source>
        <dbReference type="SAM" id="SignalP"/>
    </source>
</evidence>
<evidence type="ECO:0000256" key="4">
    <source>
        <dbReference type="ARBA" id="ARBA00022729"/>
    </source>
</evidence>
<dbReference type="InterPro" id="IPR006059">
    <property type="entry name" value="SBP"/>
</dbReference>
<feature type="signal peptide" evidence="5">
    <location>
        <begin position="1"/>
        <end position="21"/>
    </location>
</feature>
<dbReference type="EMBL" id="JAMFLX010000016">
    <property type="protein sequence ID" value="MCL6270784.1"/>
    <property type="molecule type" value="Genomic_DNA"/>
</dbReference>
<proteinExistence type="inferred from homology"/>
<feature type="chain" id="PRO_5045562177" evidence="5">
    <location>
        <begin position="22"/>
        <end position="419"/>
    </location>
</feature>
<gene>
    <name evidence="6" type="ORF">M3P05_12705</name>
</gene>
<dbReference type="SUPFAM" id="SSF53850">
    <property type="entry name" value="Periplasmic binding protein-like II"/>
    <property type="match status" value="1"/>
</dbReference>
<keyword evidence="3" id="KW-0813">Transport</keyword>
<evidence type="ECO:0000313" key="7">
    <source>
        <dbReference type="Proteomes" id="UP001203338"/>
    </source>
</evidence>
<dbReference type="CDD" id="cd14750">
    <property type="entry name" value="PBP2_TMBP"/>
    <property type="match status" value="1"/>
</dbReference>